<protein>
    <recommendedName>
        <fullName evidence="3">N-terminal acetyltransferase B complex subunit MDM20 homolog</fullName>
    </recommendedName>
</protein>
<name>A0AAE1FAP4_PETCI</name>
<keyword evidence="6" id="KW-1185">Reference proteome</keyword>
<evidence type="ECO:0000256" key="1">
    <source>
        <dbReference type="ARBA" id="ARBA00006298"/>
    </source>
</evidence>
<comment type="caution">
    <text evidence="5">The sequence shown here is derived from an EMBL/GenBank/DDBJ whole genome shotgun (WGS) entry which is preliminary data.</text>
</comment>
<dbReference type="InterPro" id="IPR011990">
    <property type="entry name" value="TPR-like_helical_dom_sf"/>
</dbReference>
<dbReference type="SUPFAM" id="SSF48452">
    <property type="entry name" value="TPR-like"/>
    <property type="match status" value="1"/>
</dbReference>
<comment type="similarity">
    <text evidence="1">Belongs to the MDM20/NAA25 family.</text>
</comment>
<evidence type="ECO:0000256" key="2">
    <source>
        <dbReference type="ARBA" id="ARBA00022803"/>
    </source>
</evidence>
<feature type="region of interest" description="Disordered" evidence="4">
    <location>
        <begin position="311"/>
        <end position="335"/>
    </location>
</feature>
<dbReference type="EMBL" id="JAWQEG010002679">
    <property type="protein sequence ID" value="KAK3870373.1"/>
    <property type="molecule type" value="Genomic_DNA"/>
</dbReference>
<evidence type="ECO:0000256" key="4">
    <source>
        <dbReference type="SAM" id="MobiDB-lite"/>
    </source>
</evidence>
<dbReference type="PANTHER" id="PTHR22767">
    <property type="entry name" value="N-TERMINAL ACETYLTRANSFERASE-RELATED"/>
    <property type="match status" value="1"/>
</dbReference>
<feature type="region of interest" description="Disordered" evidence="4">
    <location>
        <begin position="281"/>
        <end position="300"/>
    </location>
</feature>
<feature type="region of interest" description="Disordered" evidence="4">
    <location>
        <begin position="754"/>
        <end position="786"/>
    </location>
</feature>
<gene>
    <name evidence="5" type="ORF">Pcinc_024395</name>
</gene>
<sequence>MAGKAHVDDSVIERRLRPIYEWLDAGNNKKAVQEADKVLKKQASLPCARVLKGLALLRLGKRDECEGLVAAVVKEAPTDEATLQALTICFRELHQPEQICRVYETATKKEPGNEELLSHLFMAYVRVSNYRNQHQTAMRLFKLKPKNPYYFWAVMSHVMQGVKSGDQKGREVSLLLAERMVNNFVKEGKIEAEAEVLTYLHILETQGKYAEALSVVEGELGNKVVHQPGNFLRLKRATYHTHLGQWQAAADVYRDLIKDEHDNWQHYVGYIRAVMEISGRHSPTHSLNPPSSTGVCSGSDNSSISGFGGSDNSTGGCGGSDKSSVSNGGEDSGCDTCDKEDPVVTAAAHLAAVRKAASTQEYPDRGPFLGLIHLASTLHHHGDHTLSDTLCGDLMELLLSYITSYGDKMCCYADITQYLPNLPQERIAPFLEKVEGLVNRREDGVPLDVKAMYRDLCLVQLSRALGQHEQLTPQEHIQLADSLVDRYSQTLELTSHMAETDIRPGDAYLLLAAHSYLRGAGVREGDTTHPNPHVLLRVAAILEQGIGASRANFQLKLLLIKVYNMLGASEISHAVYEKCDLKHIQLDTLGHTLALQALDAANYTAAADIFSATLKFFMANYKDTSDPLISSYKYGSLTRIPEFVEFRERLSNSLHFATVTAEQMLLDITNEISSHSQLVEAVSQLDIDPATDKTCWDDLRDNRDLRVMDTWDPPHRQLQEVEVNANVSGEVSLLKLRNLTLRLVAAACRLTSHSSSNKASTRDHQHRSSSTKKDSNSECVNGETSSATDDATLLADLTTRLHQESQSCAQYRASSSPQLPLQGPDPSRIHLYASCNLVGVIVRHSEVLQQVHKSCTQSQGVSGEVLKAAKGEVEAAVAAGLAEAQQLAVATLVAACSKESAAEGEATQRETNNDNTFDSLSSDLSKLSLATSSPPLPRHGLERLHHLAQTLGVAAALLGCCHSLLRPIKASTSKKNKKRKDPVITPGVMTEFSSYLTTLSSQIHQLKEALSTQHKAVKAAQEQHTKEEYICLDLTSPLTGPEDAKTIGSQVELSYLKSLERLTASIANKLKYISSLRL</sequence>
<dbReference type="Pfam" id="PF09797">
    <property type="entry name" value="NatB_MDM20"/>
    <property type="match status" value="1"/>
</dbReference>
<dbReference type="InterPro" id="IPR019183">
    <property type="entry name" value="NAA25_NatB_aux_su"/>
</dbReference>
<organism evidence="5 6">
    <name type="scientific">Petrolisthes cinctipes</name>
    <name type="common">Flat porcelain crab</name>
    <dbReference type="NCBI Taxonomy" id="88211"/>
    <lineage>
        <taxon>Eukaryota</taxon>
        <taxon>Metazoa</taxon>
        <taxon>Ecdysozoa</taxon>
        <taxon>Arthropoda</taxon>
        <taxon>Crustacea</taxon>
        <taxon>Multicrustacea</taxon>
        <taxon>Malacostraca</taxon>
        <taxon>Eumalacostraca</taxon>
        <taxon>Eucarida</taxon>
        <taxon>Decapoda</taxon>
        <taxon>Pleocyemata</taxon>
        <taxon>Anomura</taxon>
        <taxon>Galatheoidea</taxon>
        <taxon>Porcellanidae</taxon>
        <taxon>Petrolisthes</taxon>
    </lineage>
</organism>
<dbReference type="AlphaFoldDB" id="A0AAE1FAP4"/>
<dbReference type="GO" id="GO:0031416">
    <property type="term" value="C:NatB complex"/>
    <property type="evidence" value="ECO:0007669"/>
    <property type="project" value="TreeGrafter"/>
</dbReference>
<feature type="compositionally biased region" description="Polar residues" evidence="4">
    <location>
        <begin position="284"/>
        <end position="300"/>
    </location>
</feature>
<dbReference type="Gene3D" id="1.25.40.1040">
    <property type="match status" value="1"/>
</dbReference>
<keyword evidence="2" id="KW-0802">TPR repeat</keyword>
<dbReference type="PANTHER" id="PTHR22767:SF3">
    <property type="entry name" value="N-ALPHA-ACETYLTRANSFERASE 25, NATB AUXILIARY SUBUNIT"/>
    <property type="match status" value="1"/>
</dbReference>
<accession>A0AAE1FAP4</accession>
<evidence type="ECO:0000313" key="5">
    <source>
        <dbReference type="EMBL" id="KAK3870373.1"/>
    </source>
</evidence>
<evidence type="ECO:0000256" key="3">
    <source>
        <dbReference type="ARBA" id="ARBA00029872"/>
    </source>
</evidence>
<proteinExistence type="inferred from homology"/>
<dbReference type="Proteomes" id="UP001286313">
    <property type="component" value="Unassembled WGS sequence"/>
</dbReference>
<evidence type="ECO:0000313" key="6">
    <source>
        <dbReference type="Proteomes" id="UP001286313"/>
    </source>
</evidence>
<reference evidence="5" key="1">
    <citation type="submission" date="2023-10" db="EMBL/GenBank/DDBJ databases">
        <title>Genome assemblies of two species of porcelain crab, Petrolisthes cinctipes and Petrolisthes manimaculis (Anomura: Porcellanidae).</title>
        <authorList>
            <person name="Angst P."/>
        </authorList>
    </citation>
    <scope>NUCLEOTIDE SEQUENCE</scope>
    <source>
        <strain evidence="5">PB745_01</strain>
        <tissue evidence="5">Gill</tissue>
    </source>
</reference>